<dbReference type="Proteomes" id="UP000266673">
    <property type="component" value="Unassembled WGS sequence"/>
</dbReference>
<name>A0A397U161_9GLOM</name>
<dbReference type="EMBL" id="QKWP01002669">
    <property type="protein sequence ID" value="RIB02519.1"/>
    <property type="molecule type" value="Genomic_DNA"/>
</dbReference>
<protein>
    <submittedName>
        <fullName evidence="3">Uncharacterized protein</fullName>
    </submittedName>
</protein>
<comment type="caution">
    <text evidence="3">The sequence shown here is derived from an EMBL/GenBank/DDBJ whole genome shotgun (WGS) entry which is preliminary data.</text>
</comment>
<evidence type="ECO:0000256" key="2">
    <source>
        <dbReference type="SAM" id="SignalP"/>
    </source>
</evidence>
<sequence length="73" mass="8735">MKLQRISLVAALCLVASVVASPVPKEEKRVAKPHHDKRAPKHRKRGYEKDYYGDDYYYDDDYDYSYSYDDDYY</sequence>
<evidence type="ECO:0000313" key="4">
    <source>
        <dbReference type="Proteomes" id="UP000266673"/>
    </source>
</evidence>
<proteinExistence type="predicted"/>
<feature type="signal peptide" evidence="2">
    <location>
        <begin position="1"/>
        <end position="20"/>
    </location>
</feature>
<organism evidence="3 4">
    <name type="scientific">Gigaspora rosea</name>
    <dbReference type="NCBI Taxonomy" id="44941"/>
    <lineage>
        <taxon>Eukaryota</taxon>
        <taxon>Fungi</taxon>
        <taxon>Fungi incertae sedis</taxon>
        <taxon>Mucoromycota</taxon>
        <taxon>Glomeromycotina</taxon>
        <taxon>Glomeromycetes</taxon>
        <taxon>Diversisporales</taxon>
        <taxon>Gigasporaceae</taxon>
        <taxon>Gigaspora</taxon>
    </lineage>
</organism>
<feature type="compositionally biased region" description="Basic residues" evidence="1">
    <location>
        <begin position="31"/>
        <end position="46"/>
    </location>
</feature>
<keyword evidence="2" id="KW-0732">Signal</keyword>
<accession>A0A397U161</accession>
<reference evidence="3 4" key="1">
    <citation type="submission" date="2018-06" db="EMBL/GenBank/DDBJ databases">
        <title>Comparative genomics reveals the genomic features of Rhizophagus irregularis, R. cerebriforme, R. diaphanum and Gigaspora rosea, and their symbiotic lifestyle signature.</title>
        <authorList>
            <person name="Morin E."/>
            <person name="San Clemente H."/>
            <person name="Chen E.C.H."/>
            <person name="De La Providencia I."/>
            <person name="Hainaut M."/>
            <person name="Kuo A."/>
            <person name="Kohler A."/>
            <person name="Murat C."/>
            <person name="Tang N."/>
            <person name="Roy S."/>
            <person name="Loubradou J."/>
            <person name="Henrissat B."/>
            <person name="Grigoriev I.V."/>
            <person name="Corradi N."/>
            <person name="Roux C."/>
            <person name="Martin F.M."/>
        </authorList>
    </citation>
    <scope>NUCLEOTIDE SEQUENCE [LARGE SCALE GENOMIC DNA]</scope>
    <source>
        <strain evidence="3 4">DAOM 194757</strain>
    </source>
</reference>
<gene>
    <name evidence="3" type="ORF">C2G38_870906</name>
</gene>
<dbReference type="AlphaFoldDB" id="A0A397U161"/>
<feature type="region of interest" description="Disordered" evidence="1">
    <location>
        <begin position="25"/>
        <end position="46"/>
    </location>
</feature>
<evidence type="ECO:0000256" key="1">
    <source>
        <dbReference type="SAM" id="MobiDB-lite"/>
    </source>
</evidence>
<evidence type="ECO:0000313" key="3">
    <source>
        <dbReference type="EMBL" id="RIB02519.1"/>
    </source>
</evidence>
<keyword evidence="4" id="KW-1185">Reference proteome</keyword>
<feature type="chain" id="PRO_5017303291" evidence="2">
    <location>
        <begin position="21"/>
        <end position="73"/>
    </location>
</feature>